<sequence>MKLLGTNPYKSTLYEHATNFRYDNTISTDDFSPTAFISSRNQRLNFDRLNDRDSVLDTIKDYNDKLVDSSQTVGVLSTFRVSLETFRVHMSRFAQKKSQGVPSTRFTKKRQIQLSYYGEDNDPETDSSPVFMRHSGIKYRKSNKMMVTGKERSADIQYISSTEPALQITEFTVPDDYSPANFKDQSSGASKRRLLSHDYHLALENFNFIPLADSDQKFELYLYLQECANDPETPANSAYEHLLSEFLNTFTNSKFTDSGETDTTSNDEILRRKKQRPRRLERKLELNDRLRRILELN</sequence>
<evidence type="ECO:0000313" key="1">
    <source>
        <dbReference type="EMBL" id="KAH3665521.1"/>
    </source>
</evidence>
<organism evidence="1 2">
    <name type="scientific">Ogataea philodendri</name>
    <dbReference type="NCBI Taxonomy" id="1378263"/>
    <lineage>
        <taxon>Eukaryota</taxon>
        <taxon>Fungi</taxon>
        <taxon>Dikarya</taxon>
        <taxon>Ascomycota</taxon>
        <taxon>Saccharomycotina</taxon>
        <taxon>Pichiomycetes</taxon>
        <taxon>Pichiales</taxon>
        <taxon>Pichiaceae</taxon>
        <taxon>Ogataea</taxon>
    </lineage>
</organism>
<dbReference type="AlphaFoldDB" id="A0A9P8T498"/>
<dbReference type="RefSeq" id="XP_046060725.1">
    <property type="nucleotide sequence ID" value="XM_046204708.1"/>
</dbReference>
<protein>
    <submittedName>
        <fullName evidence="1">Uncharacterized protein</fullName>
    </submittedName>
</protein>
<name>A0A9P8T498_9ASCO</name>
<proteinExistence type="predicted"/>
<dbReference type="Proteomes" id="UP000769157">
    <property type="component" value="Unassembled WGS sequence"/>
</dbReference>
<keyword evidence="2" id="KW-1185">Reference proteome</keyword>
<evidence type="ECO:0000313" key="2">
    <source>
        <dbReference type="Proteomes" id="UP000769157"/>
    </source>
</evidence>
<comment type="caution">
    <text evidence="1">The sequence shown here is derived from an EMBL/GenBank/DDBJ whole genome shotgun (WGS) entry which is preliminary data.</text>
</comment>
<gene>
    <name evidence="1" type="ORF">OGAPHI_003707</name>
</gene>
<reference evidence="1" key="2">
    <citation type="submission" date="2021-01" db="EMBL/GenBank/DDBJ databases">
        <authorList>
            <person name="Schikora-Tamarit M.A."/>
        </authorList>
    </citation>
    <scope>NUCLEOTIDE SEQUENCE</scope>
    <source>
        <strain evidence="1">CBS6075</strain>
    </source>
</reference>
<dbReference type="OrthoDB" id="3988706at2759"/>
<dbReference type="GeneID" id="70235672"/>
<accession>A0A9P8T498</accession>
<reference evidence="1" key="1">
    <citation type="journal article" date="2021" name="Open Biol.">
        <title>Shared evolutionary footprints suggest mitochondrial oxidative damage underlies multiple complex I losses in fungi.</title>
        <authorList>
            <person name="Schikora-Tamarit M.A."/>
            <person name="Marcet-Houben M."/>
            <person name="Nosek J."/>
            <person name="Gabaldon T."/>
        </authorList>
    </citation>
    <scope>NUCLEOTIDE SEQUENCE</scope>
    <source>
        <strain evidence="1">CBS6075</strain>
    </source>
</reference>
<dbReference type="EMBL" id="JAEUBE010000295">
    <property type="protein sequence ID" value="KAH3665521.1"/>
    <property type="molecule type" value="Genomic_DNA"/>
</dbReference>